<protein>
    <recommendedName>
        <fullName evidence="1">DUF5641 domain-containing protein</fullName>
    </recommendedName>
</protein>
<organism evidence="2 3">
    <name type="scientific">Molorchus minor</name>
    <dbReference type="NCBI Taxonomy" id="1323400"/>
    <lineage>
        <taxon>Eukaryota</taxon>
        <taxon>Metazoa</taxon>
        <taxon>Ecdysozoa</taxon>
        <taxon>Arthropoda</taxon>
        <taxon>Hexapoda</taxon>
        <taxon>Insecta</taxon>
        <taxon>Pterygota</taxon>
        <taxon>Neoptera</taxon>
        <taxon>Endopterygota</taxon>
        <taxon>Coleoptera</taxon>
        <taxon>Polyphaga</taxon>
        <taxon>Cucujiformia</taxon>
        <taxon>Chrysomeloidea</taxon>
        <taxon>Cerambycidae</taxon>
        <taxon>Lamiinae</taxon>
        <taxon>Monochamini</taxon>
        <taxon>Molorchus</taxon>
    </lineage>
</organism>
<dbReference type="Proteomes" id="UP001162164">
    <property type="component" value="Unassembled WGS sequence"/>
</dbReference>
<dbReference type="InterPro" id="IPR040676">
    <property type="entry name" value="DUF5641"/>
</dbReference>
<dbReference type="Pfam" id="PF18701">
    <property type="entry name" value="DUF5641"/>
    <property type="match status" value="1"/>
</dbReference>
<feature type="domain" description="DUF5641" evidence="1">
    <location>
        <begin position="15"/>
        <end position="79"/>
    </location>
</feature>
<name>A0ABQ9JX49_9CUCU</name>
<accession>A0ABQ9JX49</accession>
<keyword evidence="3" id="KW-1185">Reference proteome</keyword>
<gene>
    <name evidence="2" type="ORF">NQ317_013634</name>
</gene>
<reference evidence="2" key="1">
    <citation type="journal article" date="2023" name="Insect Mol. Biol.">
        <title>Genome sequencing provides insights into the evolution of gene families encoding plant cell wall-degrading enzymes in longhorned beetles.</title>
        <authorList>
            <person name="Shin N.R."/>
            <person name="Okamura Y."/>
            <person name="Kirsch R."/>
            <person name="Pauchet Y."/>
        </authorList>
    </citation>
    <scope>NUCLEOTIDE SEQUENCE</scope>
    <source>
        <strain evidence="2">MMC_N1</strain>
    </source>
</reference>
<evidence type="ECO:0000313" key="2">
    <source>
        <dbReference type="EMBL" id="KAJ8981982.1"/>
    </source>
</evidence>
<comment type="caution">
    <text evidence="2">The sequence shown here is derived from an EMBL/GenBank/DDBJ whole genome shotgun (WGS) entry which is preliminary data.</text>
</comment>
<dbReference type="EMBL" id="JAPWTJ010000152">
    <property type="protein sequence ID" value="KAJ8981982.1"/>
    <property type="molecule type" value="Genomic_DNA"/>
</dbReference>
<proteinExistence type="predicted"/>
<evidence type="ECO:0000259" key="1">
    <source>
        <dbReference type="Pfam" id="PF18701"/>
    </source>
</evidence>
<evidence type="ECO:0000313" key="3">
    <source>
        <dbReference type="Proteomes" id="UP001162164"/>
    </source>
</evidence>
<sequence>MGDAGTTIPDANYLEWKEKHPELLQPGVLVLIKDKNLRPLKWAMDRVMEVHKGADGVARVVTLKTAQGVFKTPASKLCIINLII</sequence>